<proteinExistence type="predicted"/>
<dbReference type="PROSITE" id="PS50949">
    <property type="entry name" value="HTH_GNTR"/>
    <property type="match status" value="1"/>
</dbReference>
<dbReference type="InterPro" id="IPR011663">
    <property type="entry name" value="UTRA"/>
</dbReference>
<evidence type="ECO:0000256" key="1">
    <source>
        <dbReference type="ARBA" id="ARBA00023015"/>
    </source>
</evidence>
<dbReference type="AlphaFoldDB" id="A0A4U9XZ21"/>
<keyword evidence="2" id="KW-0238">DNA-binding</keyword>
<name>A0A4U9XZ21_9STRE</name>
<dbReference type="InterPro" id="IPR036388">
    <property type="entry name" value="WH-like_DNA-bd_sf"/>
</dbReference>
<evidence type="ECO:0000313" key="5">
    <source>
        <dbReference type="EMBL" id="VTS18994.1"/>
    </source>
</evidence>
<dbReference type="GO" id="GO:0003677">
    <property type="term" value="F:DNA binding"/>
    <property type="evidence" value="ECO:0007669"/>
    <property type="project" value="UniProtKB-KW"/>
</dbReference>
<organism evidence="5 6">
    <name type="scientific">Streptococcus pseudoporcinus</name>
    <dbReference type="NCBI Taxonomy" id="361101"/>
    <lineage>
        <taxon>Bacteria</taxon>
        <taxon>Bacillati</taxon>
        <taxon>Bacillota</taxon>
        <taxon>Bacilli</taxon>
        <taxon>Lactobacillales</taxon>
        <taxon>Streptococcaceae</taxon>
        <taxon>Streptococcus</taxon>
    </lineage>
</organism>
<keyword evidence="3" id="KW-0804">Transcription</keyword>
<evidence type="ECO:0000256" key="3">
    <source>
        <dbReference type="ARBA" id="ARBA00023163"/>
    </source>
</evidence>
<dbReference type="CDD" id="cd07377">
    <property type="entry name" value="WHTH_GntR"/>
    <property type="match status" value="1"/>
</dbReference>
<evidence type="ECO:0000259" key="4">
    <source>
        <dbReference type="PROSITE" id="PS50949"/>
    </source>
</evidence>
<dbReference type="GO" id="GO:0003700">
    <property type="term" value="F:DNA-binding transcription factor activity"/>
    <property type="evidence" value="ECO:0007669"/>
    <property type="project" value="InterPro"/>
</dbReference>
<dbReference type="Pfam" id="PF07702">
    <property type="entry name" value="UTRA"/>
    <property type="match status" value="1"/>
</dbReference>
<keyword evidence="1" id="KW-0805">Transcription regulation</keyword>
<dbReference type="EMBL" id="LR594035">
    <property type="protein sequence ID" value="VTS18994.1"/>
    <property type="molecule type" value="Genomic_DNA"/>
</dbReference>
<dbReference type="Proteomes" id="UP000304914">
    <property type="component" value="Chromosome"/>
</dbReference>
<protein>
    <submittedName>
        <fullName evidence="5">GntR family transcriptional regulator</fullName>
    </submittedName>
</protein>
<dbReference type="PANTHER" id="PTHR44846:SF17">
    <property type="entry name" value="GNTR-FAMILY TRANSCRIPTIONAL REGULATOR"/>
    <property type="match status" value="1"/>
</dbReference>
<dbReference type="InterPro" id="IPR028978">
    <property type="entry name" value="Chorismate_lyase_/UTRA_dom_sf"/>
</dbReference>
<dbReference type="SUPFAM" id="SSF64288">
    <property type="entry name" value="Chorismate lyase-like"/>
    <property type="match status" value="1"/>
</dbReference>
<evidence type="ECO:0000313" key="6">
    <source>
        <dbReference type="Proteomes" id="UP000304914"/>
    </source>
</evidence>
<sequence length="241" mass="28949">MQAKKPKYQVIKENLYHLIMSKHYKKGDLFFTEAELIQKYKASSITIKRALKELENEGFISRKQGLGTFIKKTSKDKVVHFSYTNNTSNHQEDVFILSLEKGNDPYYLSLLGLHKTEHYYTLSRQRWIDNEPYLFQKSFIPHDYIANPKADLSSYTSVYQRFFEDFNIQMAEQDFSQKTDLTLDYSHEVAEFLQLDKKQPCVRQLKLTKDKISHRILEYAEVYKNWKFFQYRINSLHYDWD</sequence>
<dbReference type="PANTHER" id="PTHR44846">
    <property type="entry name" value="MANNOSYL-D-GLYCERATE TRANSPORT/METABOLISM SYSTEM REPRESSOR MNGR-RELATED"/>
    <property type="match status" value="1"/>
</dbReference>
<dbReference type="RefSeq" id="WP_138068281.1">
    <property type="nucleotide sequence ID" value="NZ_LR594035.1"/>
</dbReference>
<accession>A0A4U9XZ21</accession>
<dbReference type="Gene3D" id="1.10.10.10">
    <property type="entry name" value="Winged helix-like DNA-binding domain superfamily/Winged helix DNA-binding domain"/>
    <property type="match status" value="1"/>
</dbReference>
<dbReference type="STRING" id="873448.STRPO_0643"/>
<evidence type="ECO:0000256" key="2">
    <source>
        <dbReference type="ARBA" id="ARBA00023125"/>
    </source>
</evidence>
<feature type="domain" description="HTH gntR-type" evidence="4">
    <location>
        <begin position="5"/>
        <end position="73"/>
    </location>
</feature>
<dbReference type="InterPro" id="IPR000524">
    <property type="entry name" value="Tscrpt_reg_HTH_GntR"/>
</dbReference>
<reference evidence="5 6" key="1">
    <citation type="submission" date="2019-05" db="EMBL/GenBank/DDBJ databases">
        <authorList>
            <consortium name="Pathogen Informatics"/>
        </authorList>
    </citation>
    <scope>NUCLEOTIDE SEQUENCE [LARGE SCALE GENOMIC DNA]</scope>
    <source>
        <strain evidence="5 6">NCTC5385</strain>
    </source>
</reference>
<dbReference type="SMART" id="SM00345">
    <property type="entry name" value="HTH_GNTR"/>
    <property type="match status" value="1"/>
</dbReference>
<dbReference type="InterPro" id="IPR050679">
    <property type="entry name" value="Bact_HTH_transcr_reg"/>
</dbReference>
<dbReference type="Gene3D" id="3.40.1410.10">
    <property type="entry name" value="Chorismate lyase-like"/>
    <property type="match status" value="1"/>
</dbReference>
<gene>
    <name evidence="5" type="primary">frlR</name>
    <name evidence="5" type="ORF">NCTC5385_00825</name>
</gene>
<dbReference type="GO" id="GO:0045892">
    <property type="term" value="P:negative regulation of DNA-templated transcription"/>
    <property type="evidence" value="ECO:0007669"/>
    <property type="project" value="TreeGrafter"/>
</dbReference>
<dbReference type="SMART" id="SM00866">
    <property type="entry name" value="UTRA"/>
    <property type="match status" value="1"/>
</dbReference>
<dbReference type="Pfam" id="PF00392">
    <property type="entry name" value="GntR"/>
    <property type="match status" value="1"/>
</dbReference>
<dbReference type="SUPFAM" id="SSF46785">
    <property type="entry name" value="Winged helix' DNA-binding domain"/>
    <property type="match status" value="1"/>
</dbReference>
<dbReference type="InterPro" id="IPR036390">
    <property type="entry name" value="WH_DNA-bd_sf"/>
</dbReference>